<dbReference type="InterPro" id="IPR020843">
    <property type="entry name" value="ER"/>
</dbReference>
<protein>
    <submittedName>
        <fullName evidence="3">Zinc-binding alcohol dehydrogenase family protein</fullName>
    </submittedName>
</protein>
<dbReference type="PANTHER" id="PTHR11695">
    <property type="entry name" value="ALCOHOL DEHYDROGENASE RELATED"/>
    <property type="match status" value="1"/>
</dbReference>
<organism evidence="3 4">
    <name type="scientific">Humibacillus xanthopallidus</name>
    <dbReference type="NCBI Taxonomy" id="412689"/>
    <lineage>
        <taxon>Bacteria</taxon>
        <taxon>Bacillati</taxon>
        <taxon>Actinomycetota</taxon>
        <taxon>Actinomycetes</taxon>
        <taxon>Micrococcales</taxon>
        <taxon>Intrasporangiaceae</taxon>
        <taxon>Humibacillus</taxon>
    </lineage>
</organism>
<dbReference type="InterPro" id="IPR036291">
    <property type="entry name" value="NAD(P)-bd_dom_sf"/>
</dbReference>
<dbReference type="PANTHER" id="PTHR11695:SF294">
    <property type="entry name" value="RETICULON-4-INTERACTING PROTEIN 1, MITOCHONDRIAL"/>
    <property type="match status" value="1"/>
</dbReference>
<evidence type="ECO:0000313" key="3">
    <source>
        <dbReference type="EMBL" id="TQM63664.1"/>
    </source>
</evidence>
<evidence type="ECO:0000256" key="1">
    <source>
        <dbReference type="SAM" id="MobiDB-lite"/>
    </source>
</evidence>
<keyword evidence="4" id="KW-1185">Reference proteome</keyword>
<dbReference type="Gene3D" id="3.40.50.720">
    <property type="entry name" value="NAD(P)-binding Rossmann-like Domain"/>
    <property type="match status" value="1"/>
</dbReference>
<dbReference type="EMBL" id="VFPM01000001">
    <property type="protein sequence ID" value="TQM63664.1"/>
    <property type="molecule type" value="Genomic_DNA"/>
</dbReference>
<comment type="caution">
    <text evidence="3">The sequence shown here is derived from an EMBL/GenBank/DDBJ whole genome shotgun (WGS) entry which is preliminary data.</text>
</comment>
<dbReference type="InterPro" id="IPR050700">
    <property type="entry name" value="YIM1/Zinc_Alcohol_DH_Fams"/>
</dbReference>
<dbReference type="Proteomes" id="UP000316747">
    <property type="component" value="Unassembled WGS sequence"/>
</dbReference>
<sequence>MGQAVPGPARQRLPGRLLRPSRLRKVEQHDGGLRLRHLRRRPLGAARSPRPSRCRPRRLLDGNRGGDPLPVAPRLRPGGFEAAALPLSVVTAWEGLVDRASVRRGQTVLIHGGAGGVGHIAVQLAVARGARVFATGSQADLDRIHALGAEPIDYRATTVEQYVASATGGEGFDVILDTLVGATLDASFGAVRRYTGHVVSIIGWGTHSLAPLSFRGATYSGVFTLLPLLTGLGRAHHGVILRAAATMADAGRLQPILDPGVFDLSSVMDAHALVESGSARGKVVVTVAG</sequence>
<gene>
    <name evidence="3" type="ORF">FBY41_0003</name>
</gene>
<reference evidence="3 4" key="1">
    <citation type="submission" date="2019-06" db="EMBL/GenBank/DDBJ databases">
        <title>Genome sequencing of plant associated microbes to promote plant fitness in Sorghum bicolor and Oryza sativa.</title>
        <authorList>
            <person name="Coleman-Derr D."/>
        </authorList>
    </citation>
    <scope>NUCLEOTIDE SEQUENCE [LARGE SCALE GENOMIC DNA]</scope>
    <source>
        <strain evidence="3 4">KV-663</strain>
    </source>
</reference>
<dbReference type="SUPFAM" id="SSF51735">
    <property type="entry name" value="NAD(P)-binding Rossmann-fold domains"/>
    <property type="match status" value="1"/>
</dbReference>
<dbReference type="AlphaFoldDB" id="A0A543HZ83"/>
<name>A0A543HZ83_9MICO</name>
<feature type="domain" description="Enoyl reductase (ER)" evidence="2">
    <location>
        <begin position="16"/>
        <end position="285"/>
    </location>
</feature>
<dbReference type="Gene3D" id="3.90.180.10">
    <property type="entry name" value="Medium-chain alcohol dehydrogenases, catalytic domain"/>
    <property type="match status" value="1"/>
</dbReference>
<dbReference type="Pfam" id="PF13602">
    <property type="entry name" value="ADH_zinc_N_2"/>
    <property type="match status" value="1"/>
</dbReference>
<accession>A0A543HZ83</accession>
<evidence type="ECO:0000313" key="4">
    <source>
        <dbReference type="Proteomes" id="UP000316747"/>
    </source>
</evidence>
<evidence type="ECO:0000259" key="2">
    <source>
        <dbReference type="SMART" id="SM00829"/>
    </source>
</evidence>
<feature type="region of interest" description="Disordered" evidence="1">
    <location>
        <begin position="39"/>
        <end position="71"/>
    </location>
</feature>
<dbReference type="GO" id="GO:0016491">
    <property type="term" value="F:oxidoreductase activity"/>
    <property type="evidence" value="ECO:0007669"/>
    <property type="project" value="InterPro"/>
</dbReference>
<proteinExistence type="predicted"/>
<dbReference type="SMART" id="SM00829">
    <property type="entry name" value="PKS_ER"/>
    <property type="match status" value="1"/>
</dbReference>